<name>A0AAI9STN8_9ASCO</name>
<comment type="caution">
    <text evidence="2">The sequence shown here is derived from an EMBL/GenBank/DDBJ whole genome shotgun (WGS) entry which is preliminary data.</text>
</comment>
<proteinExistence type="predicted"/>
<feature type="region of interest" description="Disordered" evidence="1">
    <location>
        <begin position="1"/>
        <end position="35"/>
    </location>
</feature>
<evidence type="ECO:0000313" key="2">
    <source>
        <dbReference type="EMBL" id="KAI3402840.2"/>
    </source>
</evidence>
<feature type="region of interest" description="Disordered" evidence="1">
    <location>
        <begin position="108"/>
        <end position="129"/>
    </location>
</feature>
<sequence length="224" mass="25478">MNSTETQTQTHTQTQTQTQTATKSPSVSSISSIETNNSTEHLIASLSSTQVNSQISESSKIPQSEAIKADILNNSLLDAKARQESKTPKKKAIKFTVRKVSHEPINASTATSPHISHSHSHKDKVVSGEHEDIRKLQSIQSKYDQYDARIIKIDKEIEFLIQLLPPYNVEIDYGTRVKINKAIEKLRMKKDEIEKKKYTLGITISRLWRSCEGSEIWVRKFDNW</sequence>
<gene>
    <name evidence="2" type="ORF">KGF56_004301</name>
</gene>
<organism evidence="2 3">
    <name type="scientific">Candida oxycetoniae</name>
    <dbReference type="NCBI Taxonomy" id="497107"/>
    <lineage>
        <taxon>Eukaryota</taxon>
        <taxon>Fungi</taxon>
        <taxon>Dikarya</taxon>
        <taxon>Ascomycota</taxon>
        <taxon>Saccharomycotina</taxon>
        <taxon>Pichiomycetes</taxon>
        <taxon>Debaryomycetaceae</taxon>
        <taxon>Candida/Lodderomyces clade</taxon>
        <taxon>Candida</taxon>
    </lineage>
</organism>
<evidence type="ECO:0000256" key="1">
    <source>
        <dbReference type="SAM" id="MobiDB-lite"/>
    </source>
</evidence>
<protein>
    <submittedName>
        <fullName evidence="2">Uncharacterized protein</fullName>
    </submittedName>
</protein>
<accession>A0AAI9STN8</accession>
<dbReference type="GeneID" id="73381916"/>
<dbReference type="AlphaFoldDB" id="A0AAI9STN8"/>
<reference evidence="2" key="1">
    <citation type="journal article" date="2022" name="DNA Res.">
        <title>Genome analysis of five recently described species of the CUG-Ser clade uncovers Candida theae as a new hybrid lineage with pathogenic potential in the Candida parapsilosis species complex.</title>
        <authorList>
            <person name="Mixao V."/>
            <person name="Del Olmo V."/>
            <person name="Hegedusova E."/>
            <person name="Saus E."/>
            <person name="Pryszcz L."/>
            <person name="Cillingova A."/>
            <person name="Nosek J."/>
            <person name="Gabaldon T."/>
        </authorList>
    </citation>
    <scope>NUCLEOTIDE SEQUENCE</scope>
    <source>
        <strain evidence="2">CBS 10844</strain>
    </source>
</reference>
<dbReference type="EMBL" id="JAHUZD010000140">
    <property type="protein sequence ID" value="KAI3402840.2"/>
    <property type="molecule type" value="Genomic_DNA"/>
</dbReference>
<keyword evidence="3" id="KW-1185">Reference proteome</keyword>
<evidence type="ECO:0000313" key="3">
    <source>
        <dbReference type="Proteomes" id="UP001202479"/>
    </source>
</evidence>
<dbReference type="RefSeq" id="XP_049178587.1">
    <property type="nucleotide sequence ID" value="XM_049325726.1"/>
</dbReference>
<dbReference type="Proteomes" id="UP001202479">
    <property type="component" value="Unassembled WGS sequence"/>
</dbReference>